<dbReference type="Proteomes" id="UP000245699">
    <property type="component" value="Unassembled WGS sequence"/>
</dbReference>
<dbReference type="EMBL" id="MBFT01000587">
    <property type="protein sequence ID" value="PVU88976.1"/>
    <property type="molecule type" value="Genomic_DNA"/>
</dbReference>
<organism evidence="1 2">
    <name type="scientific">Furculomyces boomerangus</name>
    <dbReference type="NCBI Taxonomy" id="61424"/>
    <lineage>
        <taxon>Eukaryota</taxon>
        <taxon>Fungi</taxon>
        <taxon>Fungi incertae sedis</taxon>
        <taxon>Zoopagomycota</taxon>
        <taxon>Kickxellomycotina</taxon>
        <taxon>Harpellomycetes</taxon>
        <taxon>Harpellales</taxon>
        <taxon>Harpellaceae</taxon>
        <taxon>Furculomyces</taxon>
    </lineage>
</organism>
<accession>A0A2T9Y9H5</accession>
<reference evidence="1 2" key="1">
    <citation type="journal article" date="2018" name="MBio">
        <title>Comparative Genomics Reveals the Core Gene Toolbox for the Fungus-Insect Symbiosis.</title>
        <authorList>
            <person name="Wang Y."/>
            <person name="Stata M."/>
            <person name="Wang W."/>
            <person name="Stajich J.E."/>
            <person name="White M.M."/>
            <person name="Moncalvo J.M."/>
        </authorList>
    </citation>
    <scope>NUCLEOTIDE SEQUENCE [LARGE SCALE GENOMIC DNA]</scope>
    <source>
        <strain evidence="1 2">AUS-77-4</strain>
    </source>
</reference>
<keyword evidence="2" id="KW-1185">Reference proteome</keyword>
<evidence type="ECO:0000313" key="1">
    <source>
        <dbReference type="EMBL" id="PVU88976.1"/>
    </source>
</evidence>
<evidence type="ECO:0000313" key="2">
    <source>
        <dbReference type="Proteomes" id="UP000245699"/>
    </source>
</evidence>
<protein>
    <submittedName>
        <fullName evidence="1">Uncharacterized protein</fullName>
    </submittedName>
</protein>
<name>A0A2T9Y9H5_9FUNG</name>
<sequence length="190" mass="21869">MFSKSTSFIIFFAELFNLCYGGYYKDFRMGFGYTTFCDKYSVISNSESIYYLSESDTWGGRSCGFQRSMVCGTFYKNCNGYTPTSCTCLNLAQMNTVRGIYSMYDTGDRRCKDHFADIWRNMYISDGSNKLKKRFLIDGNSTEIQQYNGDVDDLINDILETGRKNRELIFSDDPVLLNSSLENSPKDLKN</sequence>
<proteinExistence type="predicted"/>
<dbReference type="AlphaFoldDB" id="A0A2T9Y9H5"/>
<comment type="caution">
    <text evidence="1">The sequence shown here is derived from an EMBL/GenBank/DDBJ whole genome shotgun (WGS) entry which is preliminary data.</text>
</comment>
<gene>
    <name evidence="1" type="ORF">BB559_005284</name>
</gene>